<evidence type="ECO:0000313" key="2">
    <source>
        <dbReference type="Proteomes" id="UP001189624"/>
    </source>
</evidence>
<name>A0AA86SQ62_9FABA</name>
<protein>
    <submittedName>
        <fullName evidence="1">Uncharacterized protein</fullName>
    </submittedName>
</protein>
<keyword evidence="2" id="KW-1185">Reference proteome</keyword>
<accession>A0AA86SQ62</accession>
<proteinExistence type="predicted"/>
<dbReference type="Gramene" id="rna-AYBTSS11_LOCUS12938">
    <property type="protein sequence ID" value="CAJ1947970.1"/>
    <property type="gene ID" value="gene-AYBTSS11_LOCUS12938"/>
</dbReference>
<evidence type="ECO:0000313" key="1">
    <source>
        <dbReference type="EMBL" id="CAJ1947970.1"/>
    </source>
</evidence>
<sequence length="71" mass="8350">MLTNHGLINLKGKLERYGDILCAVTQLDYKLLVYSVVHNFYCSVLLMLEYLVRVILRYFEAGGWQYRFIGD</sequence>
<gene>
    <name evidence="1" type="ORF">AYBTSS11_LOCUS12938</name>
</gene>
<reference evidence="1" key="1">
    <citation type="submission" date="2023-10" db="EMBL/GenBank/DDBJ databases">
        <authorList>
            <person name="Domelevo Entfellner J.-B."/>
        </authorList>
    </citation>
    <scope>NUCLEOTIDE SEQUENCE</scope>
</reference>
<dbReference type="Proteomes" id="UP001189624">
    <property type="component" value="Chromosome 4"/>
</dbReference>
<dbReference type="EMBL" id="OY731401">
    <property type="protein sequence ID" value="CAJ1947970.1"/>
    <property type="molecule type" value="Genomic_DNA"/>
</dbReference>
<dbReference type="AlphaFoldDB" id="A0AA86SQ62"/>
<organism evidence="1 2">
    <name type="scientific">Sphenostylis stenocarpa</name>
    <dbReference type="NCBI Taxonomy" id="92480"/>
    <lineage>
        <taxon>Eukaryota</taxon>
        <taxon>Viridiplantae</taxon>
        <taxon>Streptophyta</taxon>
        <taxon>Embryophyta</taxon>
        <taxon>Tracheophyta</taxon>
        <taxon>Spermatophyta</taxon>
        <taxon>Magnoliopsida</taxon>
        <taxon>eudicotyledons</taxon>
        <taxon>Gunneridae</taxon>
        <taxon>Pentapetalae</taxon>
        <taxon>rosids</taxon>
        <taxon>fabids</taxon>
        <taxon>Fabales</taxon>
        <taxon>Fabaceae</taxon>
        <taxon>Papilionoideae</taxon>
        <taxon>50 kb inversion clade</taxon>
        <taxon>NPAAA clade</taxon>
        <taxon>indigoferoid/millettioid clade</taxon>
        <taxon>Phaseoleae</taxon>
        <taxon>Sphenostylis</taxon>
    </lineage>
</organism>